<accession>A0A650CG33</accession>
<evidence type="ECO:0000313" key="7">
    <source>
        <dbReference type="EMBL" id="QGR16753.1"/>
    </source>
</evidence>
<evidence type="ECO:0000256" key="2">
    <source>
        <dbReference type="ARBA" id="ARBA00022448"/>
    </source>
</evidence>
<protein>
    <submittedName>
        <fullName evidence="6">ABC-2 type transport system ATP-binding protein</fullName>
    </submittedName>
    <submittedName>
        <fullName evidence="7">ATP-binding cassette domain-containing protein</fullName>
    </submittedName>
</protein>
<keyword evidence="8" id="KW-1185">Reference proteome</keyword>
<organism evidence="7 8">
    <name type="scientific">Sulfurisphaera ohwakuensis</name>
    <dbReference type="NCBI Taxonomy" id="69656"/>
    <lineage>
        <taxon>Archaea</taxon>
        <taxon>Thermoproteota</taxon>
        <taxon>Thermoprotei</taxon>
        <taxon>Sulfolobales</taxon>
        <taxon>Sulfolobaceae</taxon>
        <taxon>Sulfurisphaera</taxon>
    </lineage>
</organism>
<evidence type="ECO:0000313" key="9">
    <source>
        <dbReference type="Proteomes" id="UP000582213"/>
    </source>
</evidence>
<evidence type="ECO:0000313" key="6">
    <source>
        <dbReference type="EMBL" id="MBB5255049.1"/>
    </source>
</evidence>
<evidence type="ECO:0000256" key="3">
    <source>
        <dbReference type="ARBA" id="ARBA00022741"/>
    </source>
</evidence>
<dbReference type="PANTHER" id="PTHR42711:SF5">
    <property type="entry name" value="ABC TRANSPORTER ATP-BINDING PROTEIN NATA"/>
    <property type="match status" value="1"/>
</dbReference>
<dbReference type="EMBL" id="JACHFY010000039">
    <property type="protein sequence ID" value="MBB5255049.1"/>
    <property type="molecule type" value="Genomic_DNA"/>
</dbReference>
<dbReference type="Pfam" id="PF00005">
    <property type="entry name" value="ABC_tran"/>
    <property type="match status" value="1"/>
</dbReference>
<dbReference type="InterPro" id="IPR003593">
    <property type="entry name" value="AAA+_ATPase"/>
</dbReference>
<name>A0A650CG33_SULOH</name>
<dbReference type="OrthoDB" id="97750at2157"/>
<dbReference type="SUPFAM" id="SSF52540">
    <property type="entry name" value="P-loop containing nucleoside triphosphate hydrolases"/>
    <property type="match status" value="1"/>
</dbReference>
<dbReference type="GO" id="GO:0005524">
    <property type="term" value="F:ATP binding"/>
    <property type="evidence" value="ECO:0007669"/>
    <property type="project" value="UniProtKB-KW"/>
</dbReference>
<dbReference type="CDD" id="cd03230">
    <property type="entry name" value="ABC_DR_subfamily_A"/>
    <property type="match status" value="1"/>
</dbReference>
<evidence type="ECO:0000313" key="8">
    <source>
        <dbReference type="Proteomes" id="UP000427373"/>
    </source>
</evidence>
<evidence type="ECO:0000256" key="4">
    <source>
        <dbReference type="ARBA" id="ARBA00022840"/>
    </source>
</evidence>
<keyword evidence="2" id="KW-0813">Transport</keyword>
<proteinExistence type="inferred from homology"/>
<dbReference type="InterPro" id="IPR027417">
    <property type="entry name" value="P-loop_NTPase"/>
</dbReference>
<dbReference type="Proteomes" id="UP000582213">
    <property type="component" value="Unassembled WGS sequence"/>
</dbReference>
<comment type="similarity">
    <text evidence="1">Belongs to the ABC transporter superfamily.</text>
</comment>
<dbReference type="KEGG" id="soh:D1869_05790"/>
<dbReference type="RefSeq" id="WP_156014307.1">
    <property type="nucleotide sequence ID" value="NZ_CP045484.1"/>
</dbReference>
<dbReference type="PROSITE" id="PS00211">
    <property type="entry name" value="ABC_TRANSPORTER_1"/>
    <property type="match status" value="1"/>
</dbReference>
<evidence type="ECO:0000259" key="5">
    <source>
        <dbReference type="PROSITE" id="PS50893"/>
    </source>
</evidence>
<dbReference type="AlphaFoldDB" id="A0A650CG33"/>
<evidence type="ECO:0000256" key="1">
    <source>
        <dbReference type="ARBA" id="ARBA00005417"/>
    </source>
</evidence>
<dbReference type="InterPro" id="IPR003439">
    <property type="entry name" value="ABC_transporter-like_ATP-bd"/>
</dbReference>
<dbReference type="EMBL" id="CP045484">
    <property type="protein sequence ID" value="QGR16753.1"/>
    <property type="molecule type" value="Genomic_DNA"/>
</dbReference>
<sequence>MLGLYDVSSGYGKKIVLQGISFEIRESGVYIVLGRNGSGKTTLLRTIAGILKPIKGKIVKEGSIAYLSHSLALPNEMTVKEALEFFSSILGGDVDNVVEKFDLKDLLDKKIVDLSQGQKKRVSIAKIFLKDYDIYLFDEPTENLDPITASKIREEIVSLSKSKIVIYTSHNLYEARDIGEHVLVIDGGRLKFFKPISEIRLKEYKIGIRASQNLSKILNGEYQGEYFVITVDDPSKVNQIIQELLSKNIQIYEIKEMKNPLEDLLK</sequence>
<dbReference type="SMART" id="SM00382">
    <property type="entry name" value="AAA"/>
    <property type="match status" value="1"/>
</dbReference>
<keyword evidence="4 7" id="KW-0067">ATP-binding</keyword>
<dbReference type="Gene3D" id="3.40.50.300">
    <property type="entry name" value="P-loop containing nucleotide triphosphate hydrolases"/>
    <property type="match status" value="1"/>
</dbReference>
<dbReference type="InterPro" id="IPR050763">
    <property type="entry name" value="ABC_transporter_ATP-binding"/>
</dbReference>
<feature type="domain" description="ABC transporter" evidence="5">
    <location>
        <begin position="2"/>
        <end position="212"/>
    </location>
</feature>
<dbReference type="PROSITE" id="PS50893">
    <property type="entry name" value="ABC_TRANSPORTER_2"/>
    <property type="match status" value="1"/>
</dbReference>
<dbReference type="PANTHER" id="PTHR42711">
    <property type="entry name" value="ABC TRANSPORTER ATP-BINDING PROTEIN"/>
    <property type="match status" value="1"/>
</dbReference>
<keyword evidence="3" id="KW-0547">Nucleotide-binding</keyword>
<dbReference type="GO" id="GO:0016887">
    <property type="term" value="F:ATP hydrolysis activity"/>
    <property type="evidence" value="ECO:0007669"/>
    <property type="project" value="InterPro"/>
</dbReference>
<dbReference type="GeneID" id="42800738"/>
<reference evidence="7 8" key="1">
    <citation type="submission" date="2019-10" db="EMBL/GenBank/DDBJ databases">
        <title>Genome Sequences from Six Type Strain Members of the Archaeal Family Sulfolobaceae: Acidianus ambivalens, Acidianus infernus, Metallosphaera prunae, Stygiolobus azoricus, Sulfolobus metallicus, and Sulfurisphaera ohwakuensis.</title>
        <authorList>
            <person name="Counts J.A."/>
            <person name="Kelly R.M."/>
        </authorList>
    </citation>
    <scope>NUCLEOTIDE SEQUENCE [LARGE SCALE GENOMIC DNA]</scope>
    <source>
        <strain evidence="7 8">TA-1</strain>
    </source>
</reference>
<gene>
    <name evidence="7" type="ORF">D1869_05790</name>
    <name evidence="6" type="ORF">HNQ62_002824</name>
</gene>
<dbReference type="Proteomes" id="UP000427373">
    <property type="component" value="Chromosome"/>
</dbReference>
<reference evidence="6 9" key="2">
    <citation type="submission" date="2020-08" db="EMBL/GenBank/DDBJ databases">
        <title>Genomic Encyclopedia of Type Strains, Phase IV (KMG-IV): sequencing the most valuable type-strain genomes for metagenomic binning, comparative biology and taxonomic classification.</title>
        <authorList>
            <person name="Goeker M."/>
        </authorList>
    </citation>
    <scope>NUCLEOTIDE SEQUENCE [LARGE SCALE GENOMIC DNA]</scope>
    <source>
        <strain evidence="6 9">DSM 12421</strain>
    </source>
</reference>
<dbReference type="InterPro" id="IPR017871">
    <property type="entry name" value="ABC_transporter-like_CS"/>
</dbReference>